<reference evidence="5" key="1">
    <citation type="journal article" date="2020" name="ISME J.">
        <title>Gammaproteobacteria mediating utilization of methyl-, sulfur- and petroleum organic compounds in deep ocean hydrothermal plumes.</title>
        <authorList>
            <person name="Zhou Z."/>
            <person name="Liu Y."/>
            <person name="Pan J."/>
            <person name="Cron B.R."/>
            <person name="Toner B.M."/>
            <person name="Anantharaman K."/>
            <person name="Breier J.A."/>
            <person name="Dick G.J."/>
            <person name="Li M."/>
        </authorList>
    </citation>
    <scope>NUCLEOTIDE SEQUENCE</scope>
    <source>
        <strain evidence="5">SZUA-1501</strain>
    </source>
</reference>
<organism evidence="5 6">
    <name type="scientific">Aquifex aeolicus</name>
    <dbReference type="NCBI Taxonomy" id="63363"/>
    <lineage>
        <taxon>Bacteria</taxon>
        <taxon>Pseudomonadati</taxon>
        <taxon>Aquificota</taxon>
        <taxon>Aquificia</taxon>
        <taxon>Aquificales</taxon>
        <taxon>Aquificaceae</taxon>
        <taxon>Aquifex</taxon>
    </lineage>
</organism>
<evidence type="ECO:0000313" key="5">
    <source>
        <dbReference type="EMBL" id="HIP98316.1"/>
    </source>
</evidence>
<evidence type="ECO:0000259" key="4">
    <source>
        <dbReference type="Pfam" id="PF13525"/>
    </source>
</evidence>
<gene>
    <name evidence="5" type="primary">bamD</name>
    <name evidence="5" type="ORF">EYH37_02970</name>
</gene>
<dbReference type="SUPFAM" id="SSF48452">
    <property type="entry name" value="TPR-like"/>
    <property type="match status" value="1"/>
</dbReference>
<dbReference type="Gene3D" id="1.25.40.10">
    <property type="entry name" value="Tetratricopeptide repeat domain"/>
    <property type="match status" value="1"/>
</dbReference>
<keyword evidence="3" id="KW-0998">Cell outer membrane</keyword>
<dbReference type="NCBIfam" id="TIGR03302">
    <property type="entry name" value="OM_YfiO"/>
    <property type="match status" value="1"/>
</dbReference>
<protein>
    <submittedName>
        <fullName evidence="5">Outer membrane protein assembly factor BamD</fullName>
    </submittedName>
</protein>
<evidence type="ECO:0000256" key="2">
    <source>
        <dbReference type="ARBA" id="ARBA00023136"/>
    </source>
</evidence>
<dbReference type="InterPro" id="IPR017689">
    <property type="entry name" value="BamD"/>
</dbReference>
<evidence type="ECO:0000256" key="3">
    <source>
        <dbReference type="ARBA" id="ARBA00023237"/>
    </source>
</evidence>
<dbReference type="PROSITE" id="PS51257">
    <property type="entry name" value="PROKAR_LIPOPROTEIN"/>
    <property type="match status" value="1"/>
</dbReference>
<keyword evidence="1" id="KW-0732">Signal</keyword>
<dbReference type="InterPro" id="IPR039565">
    <property type="entry name" value="BamD-like"/>
</dbReference>
<dbReference type="Pfam" id="PF13525">
    <property type="entry name" value="YfiO"/>
    <property type="match status" value="1"/>
</dbReference>
<sequence>MGVRKKLFLLCGLAILFTSCGKKSGAEKAREAREAYAKGVKLFHQGDYGGAIEYLRKAEGGMAYLSPDHIRDLKFKLALSLYKEEKYEDAILEFEDYITYYPTAPNIELAYLYLINSYLKISPDPWRDQSYTHKAIEVAQKFLQMFPDSKYRPQIEELIDKAKRKLVKHHYLIAKFYEEYGYHYPAAVRFEYLLLTYPNLINTQDLYFHYIKNLLLVPQYARQKEEYWKKKIDELKEELSKGKDKSYIQRRIEFYRSQIERWKRIAQNSLQKAQENLKQYKERFGEDRYYKLLLKLKKEVINS</sequence>
<name>A0A9D0YP15_AQUAO</name>
<proteinExistence type="predicted"/>
<dbReference type="EMBL" id="DQVE01000030">
    <property type="protein sequence ID" value="HIP98316.1"/>
    <property type="molecule type" value="Genomic_DNA"/>
</dbReference>
<dbReference type="InterPro" id="IPR011990">
    <property type="entry name" value="TPR-like_helical_dom_sf"/>
</dbReference>
<comment type="caution">
    <text evidence="5">The sequence shown here is derived from an EMBL/GenBank/DDBJ whole genome shotgun (WGS) entry which is preliminary data.</text>
</comment>
<keyword evidence="2" id="KW-0472">Membrane</keyword>
<accession>A0A9D0YP15</accession>
<evidence type="ECO:0000313" key="6">
    <source>
        <dbReference type="Proteomes" id="UP000606463"/>
    </source>
</evidence>
<feature type="domain" description="Outer membrane lipoprotein BamD-like" evidence="4">
    <location>
        <begin position="30"/>
        <end position="223"/>
    </location>
</feature>
<evidence type="ECO:0000256" key="1">
    <source>
        <dbReference type="ARBA" id="ARBA00022729"/>
    </source>
</evidence>
<dbReference type="AlphaFoldDB" id="A0A9D0YP15"/>
<dbReference type="Proteomes" id="UP000606463">
    <property type="component" value="Unassembled WGS sequence"/>
</dbReference>